<dbReference type="OrthoDB" id="3265515at2759"/>
<dbReference type="InterPro" id="IPR012337">
    <property type="entry name" value="RNaseH-like_sf"/>
</dbReference>
<feature type="non-terminal residue" evidence="2">
    <location>
        <position position="1"/>
    </location>
</feature>
<dbReference type="GO" id="GO:0004523">
    <property type="term" value="F:RNA-DNA hybrid ribonuclease activity"/>
    <property type="evidence" value="ECO:0007669"/>
    <property type="project" value="InterPro"/>
</dbReference>
<dbReference type="AlphaFoldDB" id="A0A6A4GN42"/>
<dbReference type="CDD" id="cd09276">
    <property type="entry name" value="Rnase_HI_RT_non_LTR"/>
    <property type="match status" value="1"/>
</dbReference>
<dbReference type="InterPro" id="IPR002156">
    <property type="entry name" value="RNaseH_domain"/>
</dbReference>
<name>A0A6A4GN42_9AGAR</name>
<dbReference type="InterPro" id="IPR036397">
    <property type="entry name" value="RNaseH_sf"/>
</dbReference>
<dbReference type="GO" id="GO:0003676">
    <property type="term" value="F:nucleic acid binding"/>
    <property type="evidence" value="ECO:0007669"/>
    <property type="project" value="InterPro"/>
</dbReference>
<dbReference type="Gene3D" id="3.30.420.10">
    <property type="entry name" value="Ribonuclease H-like superfamily/Ribonuclease H"/>
    <property type="match status" value="1"/>
</dbReference>
<keyword evidence="3" id="KW-1185">Reference proteome</keyword>
<evidence type="ECO:0000259" key="1">
    <source>
        <dbReference type="Pfam" id="PF00075"/>
    </source>
</evidence>
<reference evidence="2" key="1">
    <citation type="journal article" date="2019" name="Environ. Microbiol.">
        <title>Fungal ecological strategies reflected in gene transcription - a case study of two litter decomposers.</title>
        <authorList>
            <person name="Barbi F."/>
            <person name="Kohler A."/>
            <person name="Barry K."/>
            <person name="Baskaran P."/>
            <person name="Daum C."/>
            <person name="Fauchery L."/>
            <person name="Ihrmark K."/>
            <person name="Kuo A."/>
            <person name="LaButti K."/>
            <person name="Lipzen A."/>
            <person name="Morin E."/>
            <person name="Grigoriev I.V."/>
            <person name="Henrissat B."/>
            <person name="Lindahl B."/>
            <person name="Martin F."/>
        </authorList>
    </citation>
    <scope>NUCLEOTIDE SEQUENCE</scope>
    <source>
        <strain evidence="2">JB14</strain>
    </source>
</reference>
<dbReference type="Proteomes" id="UP000799118">
    <property type="component" value="Unassembled WGS sequence"/>
</dbReference>
<accession>A0A6A4GN42</accession>
<dbReference type="SUPFAM" id="SSF53098">
    <property type="entry name" value="Ribonuclease H-like"/>
    <property type="match status" value="1"/>
</dbReference>
<proteinExistence type="predicted"/>
<dbReference type="Pfam" id="PF00075">
    <property type="entry name" value="RNase_H"/>
    <property type="match status" value="1"/>
</dbReference>
<gene>
    <name evidence="2" type="ORF">BT96DRAFT_838015</name>
</gene>
<dbReference type="EMBL" id="ML769817">
    <property type="protein sequence ID" value="KAE9387182.1"/>
    <property type="molecule type" value="Genomic_DNA"/>
</dbReference>
<sequence>HEVYEGKYVGLILALHLACQWLTLEKLSIWIDNTAAITATDSDSSRPSHYLLNFFHSLLIQLQTIHPNAKVLISWVPGHANIEGNKRADEEAKKTAVG</sequence>
<protein>
    <recommendedName>
        <fullName evidence="1">RNase H type-1 domain-containing protein</fullName>
    </recommendedName>
</protein>
<feature type="domain" description="RNase H type-1" evidence="1">
    <location>
        <begin position="50"/>
        <end position="96"/>
    </location>
</feature>
<evidence type="ECO:0000313" key="3">
    <source>
        <dbReference type="Proteomes" id="UP000799118"/>
    </source>
</evidence>
<organism evidence="2 3">
    <name type="scientific">Gymnopus androsaceus JB14</name>
    <dbReference type="NCBI Taxonomy" id="1447944"/>
    <lineage>
        <taxon>Eukaryota</taxon>
        <taxon>Fungi</taxon>
        <taxon>Dikarya</taxon>
        <taxon>Basidiomycota</taxon>
        <taxon>Agaricomycotina</taxon>
        <taxon>Agaricomycetes</taxon>
        <taxon>Agaricomycetidae</taxon>
        <taxon>Agaricales</taxon>
        <taxon>Marasmiineae</taxon>
        <taxon>Omphalotaceae</taxon>
        <taxon>Gymnopus</taxon>
    </lineage>
</organism>
<evidence type="ECO:0000313" key="2">
    <source>
        <dbReference type="EMBL" id="KAE9387182.1"/>
    </source>
</evidence>